<proteinExistence type="predicted"/>
<dbReference type="InterPro" id="IPR043502">
    <property type="entry name" value="DNA/RNA_pol_sf"/>
</dbReference>
<dbReference type="Proteomes" id="UP000257109">
    <property type="component" value="Unassembled WGS sequence"/>
</dbReference>
<reference evidence="1" key="1">
    <citation type="submission" date="2018-05" db="EMBL/GenBank/DDBJ databases">
        <title>Draft genome of Mucuna pruriens seed.</title>
        <authorList>
            <person name="Nnadi N.E."/>
            <person name="Vos R."/>
            <person name="Hasami M.H."/>
            <person name="Devisetty U.K."/>
            <person name="Aguiy J.C."/>
        </authorList>
    </citation>
    <scope>NUCLEOTIDE SEQUENCE [LARGE SCALE GENOMIC DNA]</scope>
    <source>
        <strain evidence="1">JCA_2017</strain>
    </source>
</reference>
<evidence type="ECO:0000313" key="1">
    <source>
        <dbReference type="EMBL" id="RDX98462.1"/>
    </source>
</evidence>
<dbReference type="AlphaFoldDB" id="A0A371H6M4"/>
<protein>
    <submittedName>
        <fullName evidence="1">Uncharacterized protein</fullName>
    </submittedName>
</protein>
<evidence type="ECO:0000313" key="2">
    <source>
        <dbReference type="Proteomes" id="UP000257109"/>
    </source>
</evidence>
<name>A0A371H6M4_MUCPR</name>
<accession>A0A371H6M4</accession>
<feature type="non-terminal residue" evidence="1">
    <location>
        <position position="1"/>
    </location>
</feature>
<dbReference type="OrthoDB" id="1928766at2759"/>
<sequence length="83" mass="9559">MPSPVHNTRFLAGCALGEKKQKATKEETNKLLVAGFIREVQYTTWLANVVMVRKSSGRWWMYTDYTDLNKACLKDSYQLPNTD</sequence>
<comment type="caution">
    <text evidence="1">The sequence shown here is derived from an EMBL/GenBank/DDBJ whole genome shotgun (WGS) entry which is preliminary data.</text>
</comment>
<dbReference type="EMBL" id="QJKJ01003449">
    <property type="protein sequence ID" value="RDX98462.1"/>
    <property type="molecule type" value="Genomic_DNA"/>
</dbReference>
<gene>
    <name evidence="1" type="ORF">CR513_18614</name>
</gene>
<keyword evidence="2" id="KW-1185">Reference proteome</keyword>
<dbReference type="PANTHER" id="PTHR24559">
    <property type="entry name" value="TRANSPOSON TY3-I GAG-POL POLYPROTEIN"/>
    <property type="match status" value="1"/>
</dbReference>
<dbReference type="Gene3D" id="3.10.10.10">
    <property type="entry name" value="HIV Type 1 Reverse Transcriptase, subunit A, domain 1"/>
    <property type="match status" value="1"/>
</dbReference>
<organism evidence="1 2">
    <name type="scientific">Mucuna pruriens</name>
    <name type="common">Velvet bean</name>
    <name type="synonym">Dolichos pruriens</name>
    <dbReference type="NCBI Taxonomy" id="157652"/>
    <lineage>
        <taxon>Eukaryota</taxon>
        <taxon>Viridiplantae</taxon>
        <taxon>Streptophyta</taxon>
        <taxon>Embryophyta</taxon>
        <taxon>Tracheophyta</taxon>
        <taxon>Spermatophyta</taxon>
        <taxon>Magnoliopsida</taxon>
        <taxon>eudicotyledons</taxon>
        <taxon>Gunneridae</taxon>
        <taxon>Pentapetalae</taxon>
        <taxon>rosids</taxon>
        <taxon>fabids</taxon>
        <taxon>Fabales</taxon>
        <taxon>Fabaceae</taxon>
        <taxon>Papilionoideae</taxon>
        <taxon>50 kb inversion clade</taxon>
        <taxon>NPAAA clade</taxon>
        <taxon>indigoferoid/millettioid clade</taxon>
        <taxon>Phaseoleae</taxon>
        <taxon>Mucuna</taxon>
    </lineage>
</organism>
<dbReference type="SUPFAM" id="SSF56672">
    <property type="entry name" value="DNA/RNA polymerases"/>
    <property type="match status" value="1"/>
</dbReference>
<dbReference type="PANTHER" id="PTHR24559:SF444">
    <property type="entry name" value="REVERSE TRANSCRIPTASE DOMAIN-CONTAINING PROTEIN"/>
    <property type="match status" value="1"/>
</dbReference>
<dbReference type="InterPro" id="IPR053134">
    <property type="entry name" value="RNA-dir_DNA_polymerase"/>
</dbReference>